<dbReference type="SUPFAM" id="SSF88723">
    <property type="entry name" value="PIN domain-like"/>
    <property type="match status" value="1"/>
</dbReference>
<dbReference type="EMBL" id="QOUI01000001">
    <property type="protein sequence ID" value="RCK71254.1"/>
    <property type="molecule type" value="Genomic_DNA"/>
</dbReference>
<dbReference type="InterPro" id="IPR036279">
    <property type="entry name" value="5-3_exonuclease_C_sf"/>
</dbReference>
<dbReference type="Proteomes" id="UP000252770">
    <property type="component" value="Unassembled WGS sequence"/>
</dbReference>
<dbReference type="SMART" id="SM00279">
    <property type="entry name" value="HhH2"/>
    <property type="match status" value="1"/>
</dbReference>
<dbReference type="InterPro" id="IPR008918">
    <property type="entry name" value="HhH2"/>
</dbReference>
<dbReference type="GO" id="GO:0017108">
    <property type="term" value="F:5'-flap endonuclease activity"/>
    <property type="evidence" value="ECO:0007669"/>
    <property type="project" value="InterPro"/>
</dbReference>
<evidence type="ECO:0000256" key="6">
    <source>
        <dbReference type="ARBA" id="ARBA00050026"/>
    </source>
</evidence>
<keyword evidence="1" id="KW-0540">Nuclease</keyword>
<evidence type="ECO:0000256" key="4">
    <source>
        <dbReference type="ARBA" id="ARBA00023125"/>
    </source>
</evidence>
<protein>
    <recommendedName>
        <fullName evidence="6">5'-3' exonuclease</fullName>
    </recommendedName>
</protein>
<organism evidence="8 9">
    <name type="scientific">Desertihabitans brevis</name>
    <dbReference type="NCBI Taxonomy" id="2268447"/>
    <lineage>
        <taxon>Bacteria</taxon>
        <taxon>Bacillati</taxon>
        <taxon>Actinomycetota</taxon>
        <taxon>Actinomycetes</taxon>
        <taxon>Propionibacteriales</taxon>
        <taxon>Propionibacteriaceae</taxon>
        <taxon>Desertihabitans</taxon>
    </lineage>
</organism>
<keyword evidence="2" id="KW-0378">Hydrolase</keyword>
<keyword evidence="3 8" id="KW-0269">Exonuclease</keyword>
<dbReference type="CDD" id="cd09859">
    <property type="entry name" value="PIN_53EXO"/>
    <property type="match status" value="1"/>
</dbReference>
<accession>A0A367YZH8</accession>
<dbReference type="InterPro" id="IPR020046">
    <property type="entry name" value="5-3_exonucl_a-hlix_arch_N"/>
</dbReference>
<keyword evidence="4" id="KW-0238">DNA-binding</keyword>
<evidence type="ECO:0000256" key="5">
    <source>
        <dbReference type="ARBA" id="ARBA00049957"/>
    </source>
</evidence>
<dbReference type="GO" id="GO:0003677">
    <property type="term" value="F:DNA binding"/>
    <property type="evidence" value="ECO:0007669"/>
    <property type="project" value="UniProtKB-KW"/>
</dbReference>
<feature type="domain" description="5'-3' exonuclease" evidence="7">
    <location>
        <begin position="1"/>
        <end position="283"/>
    </location>
</feature>
<name>A0A367YZH8_9ACTN</name>
<dbReference type="Gene3D" id="1.10.150.20">
    <property type="entry name" value="5' to 3' exonuclease, C-terminal subdomain"/>
    <property type="match status" value="1"/>
</dbReference>
<sequence>MDTASLYFRAFYGLPSSLTDASGQPVNAVRGLLDFIAKFVTDYRPTHLVCCWDNDWRPRWRVELLPSYKTHRVAEATTTVVGAGGQGAESGVAEESPDELTPQVPAILDVLAALGIAVVGRDGYEADDVIGTLATTAARDGFAVDVVTGDRDLFQLVDDQQGIRVLYVARGVARHERVDDAWVRAKYSVSPQAYADLAVLRGDTSDGIPGVAGIGEKTAAQLLARHGTLDQVLAAASTPDGGVTAGVRAKLGAAIDYLAVAPDVVRVVRDLDLGVGWDDLRLPAGPVEPERFAELTERWSLGGSAERITRALG</sequence>
<dbReference type="GO" id="GO:0033567">
    <property type="term" value="P:DNA replication, Okazaki fragment processing"/>
    <property type="evidence" value="ECO:0007669"/>
    <property type="project" value="InterPro"/>
</dbReference>
<dbReference type="InterPro" id="IPR020045">
    <property type="entry name" value="DNA_polI_H3TH"/>
</dbReference>
<evidence type="ECO:0000313" key="8">
    <source>
        <dbReference type="EMBL" id="RCK71254.1"/>
    </source>
</evidence>
<dbReference type="InterPro" id="IPR002421">
    <property type="entry name" value="5-3_exonuclease"/>
</dbReference>
<comment type="function">
    <text evidence="5">5'-3' exonuclease acting preferentially on double-stranded DNA.</text>
</comment>
<reference evidence="8 9" key="1">
    <citation type="submission" date="2018-07" db="EMBL/GenBank/DDBJ databases">
        <title>Desertimonas flava gen. nov. sp. nov.</title>
        <authorList>
            <person name="Liu S."/>
        </authorList>
    </citation>
    <scope>NUCLEOTIDE SEQUENCE [LARGE SCALE GENOMIC DNA]</scope>
    <source>
        <strain evidence="8 9">16Sb5-5</strain>
    </source>
</reference>
<proteinExistence type="predicted"/>
<evidence type="ECO:0000256" key="3">
    <source>
        <dbReference type="ARBA" id="ARBA00022839"/>
    </source>
</evidence>
<gene>
    <name evidence="8" type="ORF">DT076_02070</name>
</gene>
<dbReference type="Gene3D" id="3.40.50.1010">
    <property type="entry name" value="5'-nuclease"/>
    <property type="match status" value="1"/>
</dbReference>
<dbReference type="AlphaFoldDB" id="A0A367YZH8"/>
<dbReference type="SMART" id="SM00475">
    <property type="entry name" value="53EXOc"/>
    <property type="match status" value="1"/>
</dbReference>
<dbReference type="Pfam" id="PF02739">
    <property type="entry name" value="5_3_exonuc_N"/>
    <property type="match status" value="1"/>
</dbReference>
<evidence type="ECO:0000256" key="1">
    <source>
        <dbReference type="ARBA" id="ARBA00022722"/>
    </source>
</evidence>
<dbReference type="Pfam" id="PF01367">
    <property type="entry name" value="5_3_exonuc"/>
    <property type="match status" value="1"/>
</dbReference>
<dbReference type="InterPro" id="IPR029060">
    <property type="entry name" value="PIN-like_dom_sf"/>
</dbReference>
<evidence type="ECO:0000256" key="2">
    <source>
        <dbReference type="ARBA" id="ARBA00022801"/>
    </source>
</evidence>
<dbReference type="SUPFAM" id="SSF47807">
    <property type="entry name" value="5' to 3' exonuclease, C-terminal subdomain"/>
    <property type="match status" value="1"/>
</dbReference>
<dbReference type="PANTHER" id="PTHR42646:SF2">
    <property type="entry name" value="5'-3' EXONUCLEASE FAMILY PROTEIN"/>
    <property type="match status" value="1"/>
</dbReference>
<comment type="caution">
    <text evidence="8">The sequence shown here is derived from an EMBL/GenBank/DDBJ whole genome shotgun (WGS) entry which is preliminary data.</text>
</comment>
<dbReference type="CDD" id="cd09898">
    <property type="entry name" value="H3TH_53EXO"/>
    <property type="match status" value="1"/>
</dbReference>
<dbReference type="InterPro" id="IPR038969">
    <property type="entry name" value="FEN"/>
</dbReference>
<evidence type="ECO:0000313" key="9">
    <source>
        <dbReference type="Proteomes" id="UP000252770"/>
    </source>
</evidence>
<dbReference type="PANTHER" id="PTHR42646">
    <property type="entry name" value="FLAP ENDONUCLEASE XNI"/>
    <property type="match status" value="1"/>
</dbReference>
<keyword evidence="9" id="KW-1185">Reference proteome</keyword>
<dbReference type="GO" id="GO:0008409">
    <property type="term" value="F:5'-3' exonuclease activity"/>
    <property type="evidence" value="ECO:0007669"/>
    <property type="project" value="InterPro"/>
</dbReference>
<evidence type="ECO:0000259" key="7">
    <source>
        <dbReference type="SMART" id="SM00475"/>
    </source>
</evidence>